<dbReference type="GO" id="GO:0003677">
    <property type="term" value="F:DNA binding"/>
    <property type="evidence" value="ECO:0007669"/>
    <property type="project" value="UniProtKB-KW"/>
</dbReference>
<dbReference type="SUPFAM" id="SSF46785">
    <property type="entry name" value="Winged helix' DNA-binding domain"/>
    <property type="match status" value="1"/>
</dbReference>
<dbReference type="PRINTS" id="PR00035">
    <property type="entry name" value="HTHGNTR"/>
</dbReference>
<evidence type="ECO:0000313" key="5">
    <source>
        <dbReference type="EMBL" id="QKW55034.1"/>
    </source>
</evidence>
<dbReference type="InterPro" id="IPR036390">
    <property type="entry name" value="WH_DNA-bd_sf"/>
</dbReference>
<keyword evidence="3" id="KW-0804">Transcription</keyword>
<dbReference type="PROSITE" id="PS50949">
    <property type="entry name" value="HTH_GNTR"/>
    <property type="match status" value="1"/>
</dbReference>
<dbReference type="GO" id="GO:0045892">
    <property type="term" value="P:negative regulation of DNA-templated transcription"/>
    <property type="evidence" value="ECO:0007669"/>
    <property type="project" value="TreeGrafter"/>
</dbReference>
<name>A0A7H8NKD2_9ACTN</name>
<evidence type="ECO:0000259" key="4">
    <source>
        <dbReference type="PROSITE" id="PS50949"/>
    </source>
</evidence>
<dbReference type="Pfam" id="PF07702">
    <property type="entry name" value="UTRA"/>
    <property type="match status" value="1"/>
</dbReference>
<keyword evidence="6" id="KW-1185">Reference proteome</keyword>
<evidence type="ECO:0000256" key="1">
    <source>
        <dbReference type="ARBA" id="ARBA00023015"/>
    </source>
</evidence>
<evidence type="ECO:0000313" key="6">
    <source>
        <dbReference type="Proteomes" id="UP000509303"/>
    </source>
</evidence>
<dbReference type="AlphaFoldDB" id="A0A7H8NKD2"/>
<dbReference type="InterPro" id="IPR036388">
    <property type="entry name" value="WH-like_DNA-bd_sf"/>
</dbReference>
<dbReference type="PANTHER" id="PTHR44846">
    <property type="entry name" value="MANNOSYL-D-GLYCERATE TRANSPORT/METABOLISM SYSTEM REPRESSOR MNGR-RELATED"/>
    <property type="match status" value="1"/>
</dbReference>
<geneLocation type="plasmid" evidence="5 6">
    <name>unnamed</name>
</geneLocation>
<proteinExistence type="predicted"/>
<feature type="domain" description="HTH gntR-type" evidence="4">
    <location>
        <begin position="1"/>
        <end position="62"/>
    </location>
</feature>
<protein>
    <submittedName>
        <fullName evidence="5">GntR family transcriptional regulator</fullName>
    </submittedName>
</protein>
<keyword evidence="5" id="KW-0614">Plasmid</keyword>
<dbReference type="SMART" id="SM00345">
    <property type="entry name" value="HTH_GNTR"/>
    <property type="match status" value="1"/>
</dbReference>
<dbReference type="SUPFAM" id="SSF64288">
    <property type="entry name" value="Chorismate lyase-like"/>
    <property type="match status" value="1"/>
</dbReference>
<dbReference type="RefSeq" id="WP_176166664.1">
    <property type="nucleotide sequence ID" value="NZ_CP054930.1"/>
</dbReference>
<evidence type="ECO:0000256" key="3">
    <source>
        <dbReference type="ARBA" id="ARBA00023163"/>
    </source>
</evidence>
<accession>A0A7H8NKD2</accession>
<dbReference type="SMART" id="SM00866">
    <property type="entry name" value="UTRA"/>
    <property type="match status" value="1"/>
</dbReference>
<dbReference type="Gene3D" id="3.40.1410.10">
    <property type="entry name" value="Chorismate lyase-like"/>
    <property type="match status" value="1"/>
</dbReference>
<evidence type="ECO:0000256" key="2">
    <source>
        <dbReference type="ARBA" id="ARBA00023125"/>
    </source>
</evidence>
<reference evidence="5 6" key="1">
    <citation type="submission" date="2020-06" db="EMBL/GenBank/DDBJ databases">
        <title>Genome mining for natural products.</title>
        <authorList>
            <person name="Zhang B."/>
            <person name="Shi J."/>
            <person name="Ge H."/>
        </authorList>
    </citation>
    <scope>NUCLEOTIDE SEQUENCE [LARGE SCALE GENOMIC DNA]</scope>
    <source>
        <strain evidence="5 6">NA00687</strain>
        <plasmid evidence="5 6">unnamed</plasmid>
    </source>
</reference>
<dbReference type="Pfam" id="PF00392">
    <property type="entry name" value="GntR"/>
    <property type="match status" value="1"/>
</dbReference>
<dbReference type="InterPro" id="IPR000524">
    <property type="entry name" value="Tscrpt_reg_HTH_GntR"/>
</dbReference>
<dbReference type="CDD" id="cd07377">
    <property type="entry name" value="WHTH_GntR"/>
    <property type="match status" value="1"/>
</dbReference>
<dbReference type="InterPro" id="IPR028978">
    <property type="entry name" value="Chorismate_lyase_/UTRA_dom_sf"/>
</dbReference>
<dbReference type="InterPro" id="IPR011663">
    <property type="entry name" value="UTRA"/>
</dbReference>
<dbReference type="GO" id="GO:0003700">
    <property type="term" value="F:DNA-binding transcription factor activity"/>
    <property type="evidence" value="ECO:0007669"/>
    <property type="project" value="InterPro"/>
</dbReference>
<sequence length="257" mass="29027">MDDIRQKIADRRLPAGAKLPPTRELAEEYGVTQQTIHRAIAFLKSGGHVLGLQGKGVFVRMPRQLVTRQPQLRYQWEKARARYPEEERATTGVSEYDTGRDRDDFDFPAVFSPVLASAELADRFGVAKGTVLLQRLYRTTVREEQHPVALISSYLLYSVAEQNPDLLDAEKEPWPGGTMNQLWTVGIEIDHIIDEITTRAPTPEEAETLGLADQMAVFVLEKTSISVAGDVVEFSEVILPGDRTRMKYTIQLERWTT</sequence>
<dbReference type="InterPro" id="IPR050679">
    <property type="entry name" value="Bact_HTH_transcr_reg"/>
</dbReference>
<organism evidence="5 6">
    <name type="scientific">Streptomyces buecherae</name>
    <dbReference type="NCBI Taxonomy" id="2763006"/>
    <lineage>
        <taxon>Bacteria</taxon>
        <taxon>Bacillati</taxon>
        <taxon>Actinomycetota</taxon>
        <taxon>Actinomycetes</taxon>
        <taxon>Kitasatosporales</taxon>
        <taxon>Streptomycetaceae</taxon>
        <taxon>Streptomyces</taxon>
    </lineage>
</organism>
<gene>
    <name evidence="5" type="ORF">HUT08_36505</name>
</gene>
<keyword evidence="2" id="KW-0238">DNA-binding</keyword>
<dbReference type="Proteomes" id="UP000509303">
    <property type="component" value="Plasmid unnamed"/>
</dbReference>
<dbReference type="EMBL" id="CP054930">
    <property type="protein sequence ID" value="QKW55034.1"/>
    <property type="molecule type" value="Genomic_DNA"/>
</dbReference>
<dbReference type="Gene3D" id="1.10.10.10">
    <property type="entry name" value="Winged helix-like DNA-binding domain superfamily/Winged helix DNA-binding domain"/>
    <property type="match status" value="1"/>
</dbReference>
<keyword evidence="1" id="KW-0805">Transcription regulation</keyword>
<dbReference type="PANTHER" id="PTHR44846:SF17">
    <property type="entry name" value="GNTR-FAMILY TRANSCRIPTIONAL REGULATOR"/>
    <property type="match status" value="1"/>
</dbReference>